<evidence type="ECO:0000313" key="9">
    <source>
        <dbReference type="Proteomes" id="UP001430065"/>
    </source>
</evidence>
<protein>
    <submittedName>
        <fullName evidence="8">Flagellar biosynthetic protein FliR</fullName>
    </submittedName>
</protein>
<comment type="caution">
    <text evidence="8">The sequence shown here is derived from an EMBL/GenBank/DDBJ whole genome shotgun (WGS) entry which is preliminary data.</text>
</comment>
<evidence type="ECO:0000256" key="5">
    <source>
        <dbReference type="ARBA" id="ARBA00022989"/>
    </source>
</evidence>
<keyword evidence="8" id="KW-0282">Flagellum</keyword>
<proteinExistence type="inferred from homology"/>
<dbReference type="InterPro" id="IPR002010">
    <property type="entry name" value="T3SS_IM_R"/>
</dbReference>
<feature type="transmembrane region" description="Helical" evidence="7">
    <location>
        <begin position="177"/>
        <end position="198"/>
    </location>
</feature>
<keyword evidence="8" id="KW-0969">Cilium</keyword>
<evidence type="ECO:0000256" key="7">
    <source>
        <dbReference type="SAM" id="Phobius"/>
    </source>
</evidence>
<comment type="similarity">
    <text evidence="2">Belongs to the FliR/MopE/SpaR family.</text>
</comment>
<accession>A0ABS2JPG5</accession>
<dbReference type="EMBL" id="JADIKC010000003">
    <property type="protein sequence ID" value="MBM7120911.1"/>
    <property type="molecule type" value="Genomic_DNA"/>
</dbReference>
<organism evidence="8 9">
    <name type="scientific">Dyella kyungheensis</name>
    <dbReference type="NCBI Taxonomy" id="1242174"/>
    <lineage>
        <taxon>Bacteria</taxon>
        <taxon>Pseudomonadati</taxon>
        <taxon>Pseudomonadota</taxon>
        <taxon>Gammaproteobacteria</taxon>
        <taxon>Lysobacterales</taxon>
        <taxon>Rhodanobacteraceae</taxon>
        <taxon>Dyella</taxon>
    </lineage>
</organism>
<feature type="transmembrane region" description="Helical" evidence="7">
    <location>
        <begin position="36"/>
        <end position="60"/>
    </location>
</feature>
<feature type="transmembrane region" description="Helical" evidence="7">
    <location>
        <begin position="210"/>
        <end position="233"/>
    </location>
</feature>
<dbReference type="PANTHER" id="PTHR30065:SF1">
    <property type="entry name" value="SURFACE PRESENTATION OF ANTIGENS PROTEIN SPAR"/>
    <property type="match status" value="1"/>
</dbReference>
<evidence type="ECO:0000256" key="3">
    <source>
        <dbReference type="ARBA" id="ARBA00022475"/>
    </source>
</evidence>
<name>A0ABS2JPG5_9GAMM</name>
<keyword evidence="6 7" id="KW-0472">Membrane</keyword>
<evidence type="ECO:0000256" key="1">
    <source>
        <dbReference type="ARBA" id="ARBA00004651"/>
    </source>
</evidence>
<keyword evidence="4 7" id="KW-0812">Transmembrane</keyword>
<evidence type="ECO:0000256" key="2">
    <source>
        <dbReference type="ARBA" id="ARBA00009772"/>
    </source>
</evidence>
<dbReference type="PRINTS" id="PR00953">
    <property type="entry name" value="TYPE3IMRPROT"/>
</dbReference>
<evidence type="ECO:0000256" key="6">
    <source>
        <dbReference type="ARBA" id="ARBA00023136"/>
    </source>
</evidence>
<comment type="subcellular location">
    <subcellularLocation>
        <location evidence="1">Cell membrane</location>
        <topology evidence="1">Multi-pass membrane protein</topology>
    </subcellularLocation>
</comment>
<keyword evidence="5 7" id="KW-1133">Transmembrane helix</keyword>
<reference evidence="8 9" key="1">
    <citation type="submission" date="2020-10" db="EMBL/GenBank/DDBJ databases">
        <title>Phylogeny of dyella-like bacteria.</title>
        <authorList>
            <person name="Fu J."/>
        </authorList>
    </citation>
    <scope>NUCLEOTIDE SEQUENCE [LARGE SCALE GENOMIC DNA]</scope>
    <source>
        <strain evidence="8 9">THG-B117</strain>
    </source>
</reference>
<sequence>MNVTGSQISAFLLAMSRFAPVMLVPAFTPFTWVPALVRVIVLLAVTLIAVGVQGVPLPGVGLDEPLAMMEAILGEGALGLCFALAVMLPTAALGFSAHVIDMQSGVAAASLFNPSTHVTQALSGTVVQWAATIVFFLSGLHLLLLGGMTASIHLVPLGEGRMMLMPSTFMAMLSSQFLLGMMICAPVMLGLFAIDLAVAYSSRSMPQANIYFVSLPLKVAATFALLAASLRFAPPLIERLYRGAFEALPVMRGA</sequence>
<evidence type="ECO:0000256" key="4">
    <source>
        <dbReference type="ARBA" id="ARBA00022692"/>
    </source>
</evidence>
<feature type="transmembrane region" description="Helical" evidence="7">
    <location>
        <begin position="129"/>
        <end position="156"/>
    </location>
</feature>
<dbReference type="RefSeq" id="WP_204635345.1">
    <property type="nucleotide sequence ID" value="NZ_JADIKC010000003.1"/>
</dbReference>
<keyword evidence="3" id="KW-1003">Cell membrane</keyword>
<keyword evidence="8" id="KW-0966">Cell projection</keyword>
<gene>
    <name evidence="8" type="ORF">ISP20_07030</name>
</gene>
<dbReference type="Proteomes" id="UP001430065">
    <property type="component" value="Unassembled WGS sequence"/>
</dbReference>
<keyword evidence="9" id="KW-1185">Reference proteome</keyword>
<dbReference type="PANTHER" id="PTHR30065">
    <property type="entry name" value="FLAGELLAR BIOSYNTHETIC PROTEIN FLIR"/>
    <property type="match status" value="1"/>
</dbReference>
<feature type="transmembrane region" description="Helical" evidence="7">
    <location>
        <begin position="72"/>
        <end position="95"/>
    </location>
</feature>
<evidence type="ECO:0000313" key="8">
    <source>
        <dbReference type="EMBL" id="MBM7120911.1"/>
    </source>
</evidence>
<dbReference type="Pfam" id="PF01311">
    <property type="entry name" value="Bac_export_1"/>
    <property type="match status" value="1"/>
</dbReference>